<dbReference type="EMBL" id="JBHTBF010000001">
    <property type="protein sequence ID" value="MFC7315280.1"/>
    <property type="molecule type" value="Genomic_DNA"/>
</dbReference>
<dbReference type="Proteomes" id="UP001596547">
    <property type="component" value="Unassembled WGS sequence"/>
</dbReference>
<dbReference type="NCBIfam" id="TIGR03604">
    <property type="entry name" value="TOMM_cyclo_SagD"/>
    <property type="match status" value="1"/>
</dbReference>
<sequence>MTVALVGDGPAADAARATLADVGAGIVETTAADLGGVDADLALVVDAVGAPTFESTTADRGRWLAVELGGVGGRAVAGVEASVAGFGPATGCYDCLRGRVAANLAGTDDGEVDAPTARLAGTVAGREAARLLAGDGSSGASILGRVVEVPHARREFLPLPHCSCAPERDWGLRRDHEGRSLDDALSRAERALDERVGAVREVGEAESFPLPYYLATVCDTSGFSDARAAGHAAGVDPDWNAALMKALGEALERYGAGVYRRSDLLTAPAAGLSGAVPASEFVAPEGVAPPADEPTAWVPGEDLRTGERVALPAERALFPYETDGPTITTGLGLGSSGAAALVSGLTEVIERDAAMLAWYSTFDPLGLDVDDAGFEALVRRARAEGLSVTATLLTQDVDVPVVACAVHREGEWPRFAPGTAADLDPAAAARSACCEAVQNWLELRGMGRADAADAGGRIGHFASLPDSVRGFVEPSATVPASSIAGRVPEGGAELSTLVERVTDAGLDAYAARLTPRDVGLLGFEVVRVLLPEAQALFMGDAYFGERAETVPAELGFESRTRREHHPFP</sequence>
<dbReference type="PROSITE" id="PS51664">
    <property type="entry name" value="YCAO"/>
    <property type="match status" value="1"/>
</dbReference>
<protein>
    <submittedName>
        <fullName evidence="2">YcaO-like family protein</fullName>
    </submittedName>
</protein>
<dbReference type="Gene3D" id="3.30.1330.230">
    <property type="match status" value="1"/>
</dbReference>
<dbReference type="GeneID" id="79314239"/>
<dbReference type="InterPro" id="IPR027624">
    <property type="entry name" value="TOMM_cyclo_SagD"/>
</dbReference>
<feature type="domain" description="YcaO" evidence="1">
    <location>
        <begin position="234"/>
        <end position="568"/>
    </location>
</feature>
<name>A0ABD6A4F8_9EURY</name>
<gene>
    <name evidence="2" type="ORF">ACFQPE_00505</name>
</gene>
<dbReference type="AlphaFoldDB" id="A0ABD6A4F8"/>
<dbReference type="Pfam" id="PF02624">
    <property type="entry name" value="YcaO"/>
    <property type="match status" value="1"/>
</dbReference>
<reference evidence="2 3" key="1">
    <citation type="journal article" date="2019" name="Int. J. Syst. Evol. Microbiol.">
        <title>The Global Catalogue of Microorganisms (GCM) 10K type strain sequencing project: providing services to taxonomists for standard genome sequencing and annotation.</title>
        <authorList>
            <consortium name="The Broad Institute Genomics Platform"/>
            <consortium name="The Broad Institute Genome Sequencing Center for Infectious Disease"/>
            <person name="Wu L."/>
            <person name="Ma J."/>
        </authorList>
    </citation>
    <scope>NUCLEOTIDE SEQUENCE [LARGE SCALE GENOMIC DNA]</scope>
    <source>
        <strain evidence="2 3">PSR21</strain>
    </source>
</reference>
<accession>A0ABD6A4F8</accession>
<keyword evidence="3" id="KW-1185">Reference proteome</keyword>
<comment type="caution">
    <text evidence="2">The sequence shown here is derived from an EMBL/GenBank/DDBJ whole genome shotgun (WGS) entry which is preliminary data.</text>
</comment>
<dbReference type="PANTHER" id="PTHR37809">
    <property type="entry name" value="RIBOSOMAL PROTEIN S12 METHYLTHIOTRANSFERASE ACCESSORY FACTOR YCAO"/>
    <property type="match status" value="1"/>
</dbReference>
<dbReference type="PANTHER" id="PTHR37809:SF1">
    <property type="entry name" value="RIBOSOMAL PROTEIN S12 METHYLTHIOTRANSFERASE ACCESSORY FACTOR YCAO"/>
    <property type="match status" value="1"/>
</dbReference>
<evidence type="ECO:0000313" key="2">
    <source>
        <dbReference type="EMBL" id="MFC7315280.1"/>
    </source>
</evidence>
<proteinExistence type="predicted"/>
<dbReference type="InterPro" id="IPR003776">
    <property type="entry name" value="YcaO-like_dom"/>
</dbReference>
<organism evidence="2 3">
    <name type="scientific">Halomarina halobia</name>
    <dbReference type="NCBI Taxonomy" id="3033386"/>
    <lineage>
        <taxon>Archaea</taxon>
        <taxon>Methanobacteriati</taxon>
        <taxon>Methanobacteriota</taxon>
        <taxon>Stenosarchaea group</taxon>
        <taxon>Halobacteria</taxon>
        <taxon>Halobacteriales</taxon>
        <taxon>Natronomonadaceae</taxon>
        <taxon>Halomarina</taxon>
    </lineage>
</organism>
<evidence type="ECO:0000259" key="1">
    <source>
        <dbReference type="PROSITE" id="PS51664"/>
    </source>
</evidence>
<evidence type="ECO:0000313" key="3">
    <source>
        <dbReference type="Proteomes" id="UP001596547"/>
    </source>
</evidence>
<dbReference type="RefSeq" id="WP_276304685.1">
    <property type="nucleotide sequence ID" value="NZ_CP119992.1"/>
</dbReference>